<dbReference type="EMBL" id="CP015199">
    <property type="protein sequence ID" value="ANF50459.1"/>
    <property type="molecule type" value="Genomic_DNA"/>
</dbReference>
<sequence>MDFYKIFLSAHKGFGYLELLLITLFVIALLTTMFGYSGKVNKFLKKTTLFTMIFFHVQFLVGICLLFIFSPGFKAALDAGTLMKDAYSRQTFVEHPFSMLIAAVLMTIINKKVKSSDTISLKIVIMGLIAVGLFAFAFPWTRVFGA</sequence>
<evidence type="ECO:0000313" key="2">
    <source>
        <dbReference type="EMBL" id="ANF50459.1"/>
    </source>
</evidence>
<dbReference type="RefSeq" id="WP_066753506.1">
    <property type="nucleotide sequence ID" value="NZ_CP015199.1"/>
</dbReference>
<dbReference type="AlphaFoldDB" id="A0A172XTW0"/>
<name>A0A172XTW0_9FLAO</name>
<protein>
    <recommendedName>
        <fullName evidence="4">50S ribosomal protein L27</fullName>
    </recommendedName>
</protein>
<keyword evidence="3" id="KW-1185">Reference proteome</keyword>
<feature type="transmembrane region" description="Helical" evidence="1">
    <location>
        <begin position="48"/>
        <end position="72"/>
    </location>
</feature>
<keyword evidence="1" id="KW-1133">Transmembrane helix</keyword>
<gene>
    <name evidence="2" type="ORF">A0O34_07975</name>
</gene>
<feature type="transmembrane region" description="Helical" evidence="1">
    <location>
        <begin position="14"/>
        <end position="36"/>
    </location>
</feature>
<reference evidence="2 3" key="1">
    <citation type="submission" date="2016-04" db="EMBL/GenBank/DDBJ databases">
        <title>Complete Genome Sequence of Chryseobacterium sp. IHBB 10212.</title>
        <authorList>
            <person name="Pal M."/>
            <person name="Swarnkar M.K."/>
            <person name="Kaushal K."/>
            <person name="Chhibber S."/>
            <person name="Singh A.K."/>
            <person name="Gulati A."/>
        </authorList>
    </citation>
    <scope>NUCLEOTIDE SEQUENCE [LARGE SCALE GENOMIC DNA]</scope>
    <source>
        <strain evidence="2 3">IHBB 10212</strain>
    </source>
</reference>
<evidence type="ECO:0000313" key="3">
    <source>
        <dbReference type="Proteomes" id="UP000077824"/>
    </source>
</evidence>
<evidence type="ECO:0000256" key="1">
    <source>
        <dbReference type="SAM" id="Phobius"/>
    </source>
</evidence>
<proteinExistence type="predicted"/>
<keyword evidence="1" id="KW-0812">Transmembrane</keyword>
<accession>A0A172XTW0</accession>
<feature type="transmembrane region" description="Helical" evidence="1">
    <location>
        <begin position="121"/>
        <end position="140"/>
    </location>
</feature>
<organism evidence="2 3">
    <name type="scientific">Chryseobacterium glaciei</name>
    <dbReference type="NCBI Taxonomy" id="1685010"/>
    <lineage>
        <taxon>Bacteria</taxon>
        <taxon>Pseudomonadati</taxon>
        <taxon>Bacteroidota</taxon>
        <taxon>Flavobacteriia</taxon>
        <taxon>Flavobacteriales</taxon>
        <taxon>Weeksellaceae</taxon>
        <taxon>Chryseobacterium group</taxon>
        <taxon>Chryseobacterium</taxon>
    </lineage>
</organism>
<dbReference type="KEGG" id="chh:A0O34_07975"/>
<dbReference type="Proteomes" id="UP000077824">
    <property type="component" value="Chromosome"/>
</dbReference>
<feature type="transmembrane region" description="Helical" evidence="1">
    <location>
        <begin position="92"/>
        <end position="109"/>
    </location>
</feature>
<dbReference type="OrthoDB" id="329514at2"/>
<evidence type="ECO:0008006" key="4">
    <source>
        <dbReference type="Google" id="ProtNLM"/>
    </source>
</evidence>
<keyword evidence="1" id="KW-0472">Membrane</keyword>
<dbReference type="STRING" id="1685010.A0O34_07975"/>